<keyword evidence="3" id="KW-1185">Reference proteome</keyword>
<proteinExistence type="predicted"/>
<dbReference type="InterPro" id="IPR016024">
    <property type="entry name" value="ARM-type_fold"/>
</dbReference>
<reference evidence="2" key="1">
    <citation type="submission" date="2009-10" db="EMBL/GenBank/DDBJ databases">
        <title>Complete sequence of Bacillus selenitireducens MLS10.</title>
        <authorList>
            <consortium name="US DOE Joint Genome Institute"/>
            <person name="Lucas S."/>
            <person name="Copeland A."/>
            <person name="Lapidus A."/>
            <person name="Glavina del Rio T."/>
            <person name="Dalin E."/>
            <person name="Tice H."/>
            <person name="Bruce D."/>
            <person name="Goodwin L."/>
            <person name="Pitluck S."/>
            <person name="Sims D."/>
            <person name="Brettin T."/>
            <person name="Detter J.C."/>
            <person name="Han C."/>
            <person name="Larimer F."/>
            <person name="Land M."/>
            <person name="Hauser L."/>
            <person name="Kyrpides N."/>
            <person name="Ovchinnikova G."/>
            <person name="Stolz J."/>
        </authorList>
    </citation>
    <scope>NUCLEOTIDE SEQUENCE [LARGE SCALE GENOMIC DNA]</scope>
    <source>
        <strain evidence="2">MLS10</strain>
    </source>
</reference>
<keyword evidence="1" id="KW-0472">Membrane</keyword>
<dbReference type="Gene3D" id="1.25.10.10">
    <property type="entry name" value="Leucine-rich Repeat Variant"/>
    <property type="match status" value="1"/>
</dbReference>
<organism evidence="2 3">
    <name type="scientific">Bacillus selenitireducens (strain ATCC 700615 / DSM 15326 / MLS10)</name>
    <dbReference type="NCBI Taxonomy" id="439292"/>
    <lineage>
        <taxon>Bacteria</taxon>
        <taxon>Bacillati</taxon>
        <taxon>Bacillota</taxon>
        <taxon>Bacilli</taxon>
        <taxon>Bacillales</taxon>
        <taxon>Bacillaceae</taxon>
        <taxon>Salisediminibacterium</taxon>
    </lineage>
</organism>
<protein>
    <recommendedName>
        <fullName evidence="4">HEAT repeat domain-containing protein</fullName>
    </recommendedName>
</protein>
<dbReference type="HOGENOM" id="CLU_065966_1_0_9"/>
<sequence length="349" mass="41147">MITTVVWLIAGLLMTQLLLLIWMMIRKKRELVLQERVKNLDEKLTKEFRAFIDGEVIHHPRFPDEQKLKIELMESILERSLEGADTLEKKDRIRQLAEASLGDIYRNRLHYAGWSNRINALYFIEDFRMYSLDDEVYTNTDRRKQKKDEEFRQGLRTMAALQDRRVFLLLEEDLDLPFPLLKEVFQRLDQASIAYWFSRYETTADIPEPLLCAFISHCGDVKSEDDQEIVELALNDSRAEVRIKALKALSSYQAVREPARLLLFFQSEQWEERLMVAKLAGHAGLKQYRTQLMKLMEDREWWVRFAAANAIRMLPDGEAHLREIASTHKDPYARDMADRTLTTKWGMTS</sequence>
<dbReference type="RefSeq" id="WP_013174146.1">
    <property type="nucleotide sequence ID" value="NC_014219.1"/>
</dbReference>
<keyword evidence="1" id="KW-1133">Transmembrane helix</keyword>
<gene>
    <name evidence="2" type="ordered locus">Bsel_3260</name>
</gene>
<evidence type="ECO:0000313" key="3">
    <source>
        <dbReference type="Proteomes" id="UP000000271"/>
    </source>
</evidence>
<dbReference type="Pfam" id="PF13646">
    <property type="entry name" value="HEAT_2"/>
    <property type="match status" value="1"/>
</dbReference>
<evidence type="ECO:0000313" key="2">
    <source>
        <dbReference type="EMBL" id="ADI00742.1"/>
    </source>
</evidence>
<keyword evidence="1" id="KW-0812">Transmembrane</keyword>
<evidence type="ECO:0000256" key="1">
    <source>
        <dbReference type="SAM" id="Phobius"/>
    </source>
</evidence>
<dbReference type="SUPFAM" id="SSF48371">
    <property type="entry name" value="ARM repeat"/>
    <property type="match status" value="1"/>
</dbReference>
<dbReference type="KEGG" id="bse:Bsel_3260"/>
<dbReference type="eggNOG" id="COG1413">
    <property type="taxonomic scope" value="Bacteria"/>
</dbReference>
<dbReference type="EMBL" id="CP001791">
    <property type="protein sequence ID" value="ADI00742.1"/>
    <property type="molecule type" value="Genomic_DNA"/>
</dbReference>
<accession>D6Y1F5</accession>
<dbReference type="OrthoDB" id="2112914at2"/>
<name>D6Y1F5_BACIE</name>
<dbReference type="STRING" id="439292.Bsel_3260"/>
<dbReference type="Proteomes" id="UP000000271">
    <property type="component" value="Chromosome"/>
</dbReference>
<evidence type="ECO:0008006" key="4">
    <source>
        <dbReference type="Google" id="ProtNLM"/>
    </source>
</evidence>
<feature type="transmembrane region" description="Helical" evidence="1">
    <location>
        <begin position="6"/>
        <end position="25"/>
    </location>
</feature>
<dbReference type="AlphaFoldDB" id="D6Y1F5"/>
<dbReference type="InterPro" id="IPR011989">
    <property type="entry name" value="ARM-like"/>
</dbReference>